<comment type="caution">
    <text evidence="2">The sequence shown here is derived from an EMBL/GenBank/DDBJ whole genome shotgun (WGS) entry which is preliminary data.</text>
</comment>
<dbReference type="SUPFAM" id="SSF143011">
    <property type="entry name" value="RelE-like"/>
    <property type="match status" value="1"/>
</dbReference>
<reference evidence="2 3" key="1">
    <citation type="journal article" date="2013" name="Stand. Genomic Sci.">
        <title>Genomic Encyclopedia of Type Strains, Phase I: The one thousand microbial genomes (KMG-I) project.</title>
        <authorList>
            <person name="Kyrpides N.C."/>
            <person name="Woyke T."/>
            <person name="Eisen J.A."/>
            <person name="Garrity G."/>
            <person name="Lilburn T.G."/>
            <person name="Beck B.J."/>
            <person name="Whitman W.B."/>
            <person name="Hugenholtz P."/>
            <person name="Klenk H.P."/>
        </authorList>
    </citation>
    <scope>NUCLEOTIDE SEQUENCE [LARGE SCALE GENOMIC DNA]</scope>
    <source>
        <strain evidence="2 3">DSM 13484</strain>
    </source>
</reference>
<evidence type="ECO:0000256" key="1">
    <source>
        <dbReference type="ARBA" id="ARBA00022649"/>
    </source>
</evidence>
<evidence type="ECO:0000313" key="2">
    <source>
        <dbReference type="EMBL" id="TWI88905.1"/>
    </source>
</evidence>
<organism evidence="2 3">
    <name type="scientific">Chitinophaga japonensis</name>
    <name type="common">Flexibacter japonensis</name>
    <dbReference type="NCBI Taxonomy" id="104662"/>
    <lineage>
        <taxon>Bacteria</taxon>
        <taxon>Pseudomonadati</taxon>
        <taxon>Bacteroidota</taxon>
        <taxon>Chitinophagia</taxon>
        <taxon>Chitinophagales</taxon>
        <taxon>Chitinophagaceae</taxon>
        <taxon>Chitinophaga</taxon>
    </lineage>
</organism>
<dbReference type="EMBL" id="VLLG01000003">
    <property type="protein sequence ID" value="TWI88905.1"/>
    <property type="molecule type" value="Genomic_DNA"/>
</dbReference>
<proteinExistence type="predicted"/>
<dbReference type="AlphaFoldDB" id="A0A562T5V2"/>
<dbReference type="Proteomes" id="UP000316778">
    <property type="component" value="Unassembled WGS sequence"/>
</dbReference>
<dbReference type="Pfam" id="PF05016">
    <property type="entry name" value="ParE_toxin"/>
    <property type="match status" value="1"/>
</dbReference>
<keyword evidence="1" id="KW-1277">Toxin-antitoxin system</keyword>
<dbReference type="Gene3D" id="3.30.2310.20">
    <property type="entry name" value="RelE-like"/>
    <property type="match status" value="1"/>
</dbReference>
<name>A0A562T5V2_CHIJA</name>
<dbReference type="PANTHER" id="PTHR38813:SF1">
    <property type="entry name" value="TOXIN RELE1-RELATED"/>
    <property type="match status" value="1"/>
</dbReference>
<gene>
    <name evidence="2" type="ORF">LX66_2995</name>
</gene>
<dbReference type="InterPro" id="IPR007712">
    <property type="entry name" value="RelE/ParE_toxin"/>
</dbReference>
<evidence type="ECO:0000313" key="3">
    <source>
        <dbReference type="Proteomes" id="UP000316778"/>
    </source>
</evidence>
<protein>
    <submittedName>
        <fullName evidence="2">mRNA interferase RelE/StbE</fullName>
    </submittedName>
</protein>
<sequence>MYNVILEKGAQKKLYKLPAREREKITEKIKALAGDPRPPGCKKLMGREGYRIRVGNYRVIYNIHDNILTILVIDIGDRKSIYD</sequence>
<keyword evidence="3" id="KW-1185">Reference proteome</keyword>
<accession>A0A562T5V2</accession>
<dbReference type="RefSeq" id="WP_145714828.1">
    <property type="nucleotide sequence ID" value="NZ_BAAAFY010000001.1"/>
</dbReference>
<dbReference type="InterPro" id="IPR035093">
    <property type="entry name" value="RelE/ParE_toxin_dom_sf"/>
</dbReference>
<dbReference type="PANTHER" id="PTHR38813">
    <property type="match status" value="1"/>
</dbReference>
<dbReference type="OrthoDB" id="9805098at2"/>
<dbReference type="InterPro" id="IPR052747">
    <property type="entry name" value="TA_system_RelE_toxin"/>
</dbReference>